<keyword evidence="2" id="KW-0812">Transmembrane</keyword>
<evidence type="ECO:0000256" key="1">
    <source>
        <dbReference type="PROSITE-ProRule" id="PRU00175"/>
    </source>
</evidence>
<sequence length="352" mass="40230">MKLTSKHLLLSLSTLLAVGASVPLDNACQGEDLSVSEAQSYEFQEASSIAFPMESHLTKREEVEKPKNLTPNEKAQEKFKKSLIIAGVINGYLLFIFIYGAALLTSYRRKVTERKALQPILDQERDIVDLDGNVLINAENLKKMKSLNRKILCLRFFILVPSLPVVILFALVSIPSFIFFKDGGLIEDLVDEELNEMGVPIQKNLAQDFVITRQEVDSYVPQFNQSDVEKFDYMQPNNSFNKVLTVREVKGLTEKASDSGNFIEKIENDSSCTICLLHYDDDEAKMIVFPCGHHLHYTCLRDYRVSSRKRFRDAPAECRAFKCFICQLSLLNQYLYYKEQGYPDTTRFVNKT</sequence>
<dbReference type="EMBL" id="JAEUBG010004155">
    <property type="protein sequence ID" value="KAH3681918.1"/>
    <property type="molecule type" value="Genomic_DNA"/>
</dbReference>
<keyword evidence="2" id="KW-1133">Transmembrane helix</keyword>
<protein>
    <recommendedName>
        <fullName evidence="4">RING-type domain-containing protein</fullName>
    </recommendedName>
</protein>
<keyword evidence="1" id="KW-0863">Zinc-finger</keyword>
<accession>A0A9P8TJK0</accession>
<gene>
    <name evidence="5" type="ORF">WICPIJ_007114</name>
</gene>
<keyword evidence="3" id="KW-0732">Signal</keyword>
<evidence type="ECO:0000313" key="6">
    <source>
        <dbReference type="Proteomes" id="UP000774326"/>
    </source>
</evidence>
<comment type="caution">
    <text evidence="5">The sequence shown here is derived from an EMBL/GenBank/DDBJ whole genome shotgun (WGS) entry which is preliminary data.</text>
</comment>
<feature type="domain" description="RING-type" evidence="4">
    <location>
        <begin position="272"/>
        <end position="327"/>
    </location>
</feature>
<dbReference type="OrthoDB" id="8062037at2759"/>
<evidence type="ECO:0000313" key="5">
    <source>
        <dbReference type="EMBL" id="KAH3681918.1"/>
    </source>
</evidence>
<keyword evidence="1" id="KW-0479">Metal-binding</keyword>
<keyword evidence="6" id="KW-1185">Reference proteome</keyword>
<evidence type="ECO:0000259" key="4">
    <source>
        <dbReference type="PROSITE" id="PS50089"/>
    </source>
</evidence>
<keyword evidence="1" id="KW-0862">Zinc</keyword>
<organism evidence="5 6">
    <name type="scientific">Wickerhamomyces pijperi</name>
    <name type="common">Yeast</name>
    <name type="synonym">Pichia pijperi</name>
    <dbReference type="NCBI Taxonomy" id="599730"/>
    <lineage>
        <taxon>Eukaryota</taxon>
        <taxon>Fungi</taxon>
        <taxon>Dikarya</taxon>
        <taxon>Ascomycota</taxon>
        <taxon>Saccharomycotina</taxon>
        <taxon>Saccharomycetes</taxon>
        <taxon>Phaffomycetales</taxon>
        <taxon>Wickerhamomycetaceae</taxon>
        <taxon>Wickerhamomyces</taxon>
    </lineage>
</organism>
<dbReference type="SMART" id="SM00184">
    <property type="entry name" value="RING"/>
    <property type="match status" value="1"/>
</dbReference>
<name>A0A9P8TJK0_WICPI</name>
<evidence type="ECO:0000256" key="2">
    <source>
        <dbReference type="SAM" id="Phobius"/>
    </source>
</evidence>
<proteinExistence type="predicted"/>
<feature type="chain" id="PRO_5040106130" description="RING-type domain-containing protein" evidence="3">
    <location>
        <begin position="21"/>
        <end position="352"/>
    </location>
</feature>
<dbReference type="AlphaFoldDB" id="A0A9P8TJK0"/>
<reference evidence="5" key="1">
    <citation type="journal article" date="2021" name="Open Biol.">
        <title>Shared evolutionary footprints suggest mitochondrial oxidative damage underlies multiple complex I losses in fungi.</title>
        <authorList>
            <person name="Schikora-Tamarit M.A."/>
            <person name="Marcet-Houben M."/>
            <person name="Nosek J."/>
            <person name="Gabaldon T."/>
        </authorList>
    </citation>
    <scope>NUCLEOTIDE SEQUENCE</scope>
    <source>
        <strain evidence="5">CBS2887</strain>
    </source>
</reference>
<dbReference type="SUPFAM" id="SSF57850">
    <property type="entry name" value="RING/U-box"/>
    <property type="match status" value="1"/>
</dbReference>
<evidence type="ECO:0000256" key="3">
    <source>
        <dbReference type="SAM" id="SignalP"/>
    </source>
</evidence>
<reference evidence="5" key="2">
    <citation type="submission" date="2021-01" db="EMBL/GenBank/DDBJ databases">
        <authorList>
            <person name="Schikora-Tamarit M.A."/>
        </authorList>
    </citation>
    <scope>NUCLEOTIDE SEQUENCE</scope>
    <source>
        <strain evidence="5">CBS2887</strain>
    </source>
</reference>
<feature type="transmembrane region" description="Helical" evidence="2">
    <location>
        <begin position="83"/>
        <end position="105"/>
    </location>
</feature>
<feature type="signal peptide" evidence="3">
    <location>
        <begin position="1"/>
        <end position="20"/>
    </location>
</feature>
<dbReference type="Gene3D" id="3.30.40.10">
    <property type="entry name" value="Zinc/RING finger domain, C3HC4 (zinc finger)"/>
    <property type="match status" value="1"/>
</dbReference>
<keyword evidence="2" id="KW-0472">Membrane</keyword>
<dbReference type="PROSITE" id="PS50089">
    <property type="entry name" value="ZF_RING_2"/>
    <property type="match status" value="1"/>
</dbReference>
<dbReference type="InterPro" id="IPR013083">
    <property type="entry name" value="Znf_RING/FYVE/PHD"/>
</dbReference>
<dbReference type="InterPro" id="IPR001841">
    <property type="entry name" value="Znf_RING"/>
</dbReference>
<dbReference type="Proteomes" id="UP000774326">
    <property type="component" value="Unassembled WGS sequence"/>
</dbReference>
<dbReference type="GO" id="GO:0008270">
    <property type="term" value="F:zinc ion binding"/>
    <property type="evidence" value="ECO:0007669"/>
    <property type="project" value="UniProtKB-KW"/>
</dbReference>
<feature type="transmembrane region" description="Helical" evidence="2">
    <location>
        <begin position="152"/>
        <end position="180"/>
    </location>
</feature>